<reference evidence="1" key="1">
    <citation type="submission" date="2018-06" db="EMBL/GenBank/DDBJ databases">
        <authorList>
            <person name="Zhirakovskaya E."/>
        </authorList>
    </citation>
    <scope>NUCLEOTIDE SEQUENCE</scope>
</reference>
<dbReference type="AlphaFoldDB" id="A0A3B0SZU7"/>
<protein>
    <recommendedName>
        <fullName evidence="2">DUF481 domain-containing protein</fullName>
    </recommendedName>
</protein>
<sequence length="283" mass="32531">AQESFAEEFKLINGDQITGKVIKETEEVLFVETKAIGTVALKKEFLVPEKIVEELESLKEEREKVSLWQKKVSFGYNVVSGNTEETQFSGTFEILRKTEADQWEAKIDSYIASANTKENARKFNGFLRHVFNLGDQDQWNIFTKLEGDQDRFANIAYRSIPSFGVGYWFIKEADFKATIDAALGYEYTKYRDGSPTDKEMVVVPHGYIEKKLFENIKISQNLTLYPSLKDTAKYRFHSETALENSISKNISFKISFIDDYNSIPKGKSKKNDTRLISSINYSF</sequence>
<dbReference type="InterPro" id="IPR007433">
    <property type="entry name" value="DUF481"/>
</dbReference>
<evidence type="ECO:0000313" key="1">
    <source>
        <dbReference type="EMBL" id="VAW11595.1"/>
    </source>
</evidence>
<accession>A0A3B0SZU7</accession>
<dbReference type="EMBL" id="UOEN01000030">
    <property type="protein sequence ID" value="VAW11595.1"/>
    <property type="molecule type" value="Genomic_DNA"/>
</dbReference>
<proteinExistence type="predicted"/>
<feature type="non-terminal residue" evidence="1">
    <location>
        <position position="1"/>
    </location>
</feature>
<name>A0A3B0SZU7_9ZZZZ</name>
<gene>
    <name evidence="1" type="ORF">MNBD_BACTEROID05-560</name>
</gene>
<evidence type="ECO:0008006" key="2">
    <source>
        <dbReference type="Google" id="ProtNLM"/>
    </source>
</evidence>
<dbReference type="Pfam" id="PF04338">
    <property type="entry name" value="DUF481"/>
    <property type="match status" value="1"/>
</dbReference>
<organism evidence="1">
    <name type="scientific">hydrothermal vent metagenome</name>
    <dbReference type="NCBI Taxonomy" id="652676"/>
    <lineage>
        <taxon>unclassified sequences</taxon>
        <taxon>metagenomes</taxon>
        <taxon>ecological metagenomes</taxon>
    </lineage>
</organism>